<gene>
    <name evidence="2" type="ORF">GCM10025874_19070</name>
</gene>
<proteinExistence type="predicted"/>
<keyword evidence="3" id="KW-1185">Reference proteome</keyword>
<feature type="region of interest" description="Disordered" evidence="1">
    <location>
        <begin position="1"/>
        <end position="61"/>
    </location>
</feature>
<evidence type="ECO:0000313" key="3">
    <source>
        <dbReference type="Proteomes" id="UP001157160"/>
    </source>
</evidence>
<protein>
    <submittedName>
        <fullName evidence="2">Uncharacterized protein</fullName>
    </submittedName>
</protein>
<organism evidence="2 3">
    <name type="scientific">Arenivirga flava</name>
    <dbReference type="NCBI Taxonomy" id="1930060"/>
    <lineage>
        <taxon>Bacteria</taxon>
        <taxon>Bacillati</taxon>
        <taxon>Actinomycetota</taxon>
        <taxon>Actinomycetes</taxon>
        <taxon>Micrococcales</taxon>
        <taxon>Microbacteriaceae</taxon>
        <taxon>Arenivirga</taxon>
    </lineage>
</organism>
<accession>A0AA37UH08</accession>
<reference evidence="2 3" key="1">
    <citation type="journal article" date="2014" name="Int. J. Syst. Evol. Microbiol.">
        <title>Complete genome sequence of Corynebacterium casei LMG S-19264T (=DSM 44701T), isolated from a smear-ripened cheese.</title>
        <authorList>
            <consortium name="US DOE Joint Genome Institute (JGI-PGF)"/>
            <person name="Walter F."/>
            <person name="Albersmeier A."/>
            <person name="Kalinowski J."/>
            <person name="Ruckert C."/>
        </authorList>
    </citation>
    <scope>NUCLEOTIDE SEQUENCE [LARGE SCALE GENOMIC DNA]</scope>
    <source>
        <strain evidence="2 3">NBRC 112289</strain>
    </source>
</reference>
<evidence type="ECO:0000313" key="2">
    <source>
        <dbReference type="EMBL" id="GMA28654.1"/>
    </source>
</evidence>
<dbReference type="EMBL" id="BSUL01000001">
    <property type="protein sequence ID" value="GMA28654.1"/>
    <property type="molecule type" value="Genomic_DNA"/>
</dbReference>
<comment type="caution">
    <text evidence="2">The sequence shown here is derived from an EMBL/GenBank/DDBJ whole genome shotgun (WGS) entry which is preliminary data.</text>
</comment>
<sequence length="61" mass="6630">MRSFAGMSDPSSEDQQPRPEDVADPAEDREPQEEEHERAETVDGALSPGTTATDSPTERGE</sequence>
<feature type="compositionally biased region" description="Basic and acidic residues" evidence="1">
    <location>
        <begin position="15"/>
        <end position="41"/>
    </location>
</feature>
<dbReference type="AlphaFoldDB" id="A0AA37UH08"/>
<evidence type="ECO:0000256" key="1">
    <source>
        <dbReference type="SAM" id="MobiDB-lite"/>
    </source>
</evidence>
<name>A0AA37UH08_9MICO</name>
<dbReference type="Proteomes" id="UP001157160">
    <property type="component" value="Unassembled WGS sequence"/>
</dbReference>